<evidence type="ECO:0000256" key="1">
    <source>
        <dbReference type="SAM" id="MobiDB-lite"/>
    </source>
</evidence>
<dbReference type="EMBL" id="OC872139">
    <property type="protein sequence ID" value="CAD7635726.1"/>
    <property type="molecule type" value="Genomic_DNA"/>
</dbReference>
<feature type="compositionally biased region" description="Polar residues" evidence="1">
    <location>
        <begin position="740"/>
        <end position="751"/>
    </location>
</feature>
<dbReference type="AlphaFoldDB" id="A0A7R9L8F5"/>
<dbReference type="OrthoDB" id="6514861at2759"/>
<organism evidence="2">
    <name type="scientific">Medioppia subpectinata</name>
    <dbReference type="NCBI Taxonomy" id="1979941"/>
    <lineage>
        <taxon>Eukaryota</taxon>
        <taxon>Metazoa</taxon>
        <taxon>Ecdysozoa</taxon>
        <taxon>Arthropoda</taxon>
        <taxon>Chelicerata</taxon>
        <taxon>Arachnida</taxon>
        <taxon>Acari</taxon>
        <taxon>Acariformes</taxon>
        <taxon>Sarcoptiformes</taxon>
        <taxon>Oribatida</taxon>
        <taxon>Brachypylina</taxon>
        <taxon>Oppioidea</taxon>
        <taxon>Oppiidae</taxon>
        <taxon>Medioppia</taxon>
    </lineage>
</organism>
<evidence type="ECO:0000313" key="3">
    <source>
        <dbReference type="Proteomes" id="UP000759131"/>
    </source>
</evidence>
<proteinExistence type="predicted"/>
<keyword evidence="3" id="KW-1185">Reference proteome</keyword>
<dbReference type="EMBL" id="CAJPIZ010017564">
    <property type="protein sequence ID" value="CAG2116156.1"/>
    <property type="molecule type" value="Genomic_DNA"/>
</dbReference>
<name>A0A7R9L8F5_9ACAR</name>
<sequence length="821" mass="90763">MGTTQPLIIAPMASNLMGTSLLQNGMQVILTPGQGSNQPTFLIPASTIYSSNTQNYITTHTNQTIQLFNQSRPQFIPQVRNTYSVVRPQRIRAPMQPMYRAGRPPTAYRTPAPSAPQPTAFRSPAVSRTPNTGFRSPAANTGYRTLTPNVGYRTPAPNTGYRTPGPRQVLITQYPMGLPNTPTYIQTNSRLTISTLLECMTILTTQPTKKINMRTILTIKPLPFSWPSAIDDLIASLIKLDNALMKEKFKESPIAWMVTAHLIVPPKCQSCNKGICNQVNKTQSTKYEYWNCNFSKCNASRVIDRPPIFSGPKFDIPSSKLLFIIYYWSIQVDVEDLIKSEPMTTPMMANTASDRELAQLLEEPPRKRRAAALAAQKNWQLLEVDDNPTDDDIIIVEHRQAVTTSANTAANTSHVNNNHNNTAVYPAQRPGPASKKLQHLAQPQVITFSTSSGRSVRSPIVFGGPAGANIRVNQFVINPLTYSNSNNAVNAVKATRSQAQQQSRVNAQPMVRIETENSSRLIPQTPSGQSFKKPVVTKLHANEPIVWPVVDGDVEEIVGTYDVLEEDLNLKLTSEETVNNLDLELFCGPDVDEKEKTSTEKDSDVEVVEETVNGSAATTPKSTPQKKIIPKNKKPIDGHLESVIGSLEMDCENFDDDYTDGVYCECEEDILNFNQWNRSVASKKEFNAYKASVVSTKNVKYLRESEVTEPLGSVTVVVSETSRVLTTTPKPLAVVRMPRSKQNVQTSQSIRNPIPSVGIRHNTPRAPNQYQYRQQSPAQSPMVTSHPITLVPSTSMGTTQPLIIAPMASNLMGTSLLQNGM</sequence>
<protein>
    <submittedName>
        <fullName evidence="2">Uncharacterized protein</fullName>
    </submittedName>
</protein>
<evidence type="ECO:0000313" key="2">
    <source>
        <dbReference type="EMBL" id="CAD7635726.1"/>
    </source>
</evidence>
<accession>A0A7R9L8F5</accession>
<reference evidence="2" key="1">
    <citation type="submission" date="2020-11" db="EMBL/GenBank/DDBJ databases">
        <authorList>
            <person name="Tran Van P."/>
        </authorList>
    </citation>
    <scope>NUCLEOTIDE SEQUENCE</scope>
</reference>
<feature type="non-terminal residue" evidence="2">
    <location>
        <position position="821"/>
    </location>
</feature>
<feature type="region of interest" description="Disordered" evidence="1">
    <location>
        <begin position="738"/>
        <end position="765"/>
    </location>
</feature>
<feature type="region of interest" description="Disordered" evidence="1">
    <location>
        <begin position="109"/>
        <end position="165"/>
    </location>
</feature>
<gene>
    <name evidence="2" type="ORF">OSB1V03_LOCUS16117</name>
</gene>
<dbReference type="Proteomes" id="UP000759131">
    <property type="component" value="Unassembled WGS sequence"/>
</dbReference>
<feature type="compositionally biased region" description="Polar residues" evidence="1">
    <location>
        <begin position="126"/>
        <end position="148"/>
    </location>
</feature>